<evidence type="ECO:0000259" key="1">
    <source>
        <dbReference type="Pfam" id="PF16111"/>
    </source>
</evidence>
<feature type="domain" description="DUF4829" evidence="1">
    <location>
        <begin position="54"/>
        <end position="142"/>
    </location>
</feature>
<proteinExistence type="predicted"/>
<organism evidence="2 3">
    <name type="scientific">Metabacillus lacus</name>
    <dbReference type="NCBI Taxonomy" id="1983721"/>
    <lineage>
        <taxon>Bacteria</taxon>
        <taxon>Bacillati</taxon>
        <taxon>Bacillota</taxon>
        <taxon>Bacilli</taxon>
        <taxon>Bacillales</taxon>
        <taxon>Bacillaceae</taxon>
        <taxon>Metabacillus</taxon>
    </lineage>
</organism>
<keyword evidence="3" id="KW-1185">Reference proteome</keyword>
<dbReference type="RefSeq" id="WP_154309293.1">
    <property type="nucleotide sequence ID" value="NZ_WKKI01000047.1"/>
</dbReference>
<evidence type="ECO:0000313" key="2">
    <source>
        <dbReference type="EMBL" id="MRX73833.1"/>
    </source>
</evidence>
<dbReference type="EMBL" id="WKKI01000047">
    <property type="protein sequence ID" value="MRX73833.1"/>
    <property type="molecule type" value="Genomic_DNA"/>
</dbReference>
<sequence length="143" mass="15834">MMKKGAAAVIIVVLLMLIYHLQSGKVNDAVVSIEYSSTFTSEEIEGAVGTVKKKFREFQGCELTDLKYSETYSKRKAEEYLTYGGGTGKGLTSENVIVLLSTFTVGFSGGDGSFDPHSIQSDWNWILVREKKGGKWRVADWGY</sequence>
<name>A0A7X2J1P6_9BACI</name>
<dbReference type="OrthoDB" id="9801008at2"/>
<protein>
    <submittedName>
        <fullName evidence="2">DUF4829 domain-containing protein</fullName>
    </submittedName>
</protein>
<comment type="caution">
    <text evidence="2">The sequence shown here is derived from an EMBL/GenBank/DDBJ whole genome shotgun (WGS) entry which is preliminary data.</text>
</comment>
<dbReference type="Pfam" id="PF16111">
    <property type="entry name" value="DUF4829"/>
    <property type="match status" value="1"/>
</dbReference>
<dbReference type="AlphaFoldDB" id="A0A7X2J1P6"/>
<dbReference type="InterPro" id="IPR032256">
    <property type="entry name" value="DUF4829"/>
</dbReference>
<accession>A0A7X2J1P6</accession>
<evidence type="ECO:0000313" key="3">
    <source>
        <dbReference type="Proteomes" id="UP000448867"/>
    </source>
</evidence>
<gene>
    <name evidence="2" type="ORF">GJU40_16950</name>
</gene>
<dbReference type="Proteomes" id="UP000448867">
    <property type="component" value="Unassembled WGS sequence"/>
</dbReference>
<reference evidence="2 3" key="1">
    <citation type="submission" date="2019-11" db="EMBL/GenBank/DDBJ databases">
        <title>Bacillus lacus genome.</title>
        <authorList>
            <person name="Allen C.J."/>
            <person name="Newman J.D."/>
        </authorList>
    </citation>
    <scope>NUCLEOTIDE SEQUENCE [LARGE SCALE GENOMIC DNA]</scope>
    <source>
        <strain evidence="2 3">KCTC 33946</strain>
    </source>
</reference>